<protein>
    <submittedName>
        <fullName evidence="1">Uncharacterized protein</fullName>
    </submittedName>
</protein>
<organism evidence="1 2">
    <name type="scientific">Persea americana</name>
    <name type="common">Avocado</name>
    <dbReference type="NCBI Taxonomy" id="3435"/>
    <lineage>
        <taxon>Eukaryota</taxon>
        <taxon>Viridiplantae</taxon>
        <taxon>Streptophyta</taxon>
        <taxon>Embryophyta</taxon>
        <taxon>Tracheophyta</taxon>
        <taxon>Spermatophyta</taxon>
        <taxon>Magnoliopsida</taxon>
        <taxon>Magnoliidae</taxon>
        <taxon>Laurales</taxon>
        <taxon>Lauraceae</taxon>
        <taxon>Persea</taxon>
    </lineage>
</organism>
<gene>
    <name evidence="1" type="ORF">MRB53_005926</name>
</gene>
<sequence>MLAGEERESRFVLQTHQWRKIEFAGARAVGFCYGKARQRFRPRRRSSLQPAARSTGEEEGLRGVKSEFEKVLSKTRAFVVERPGGGSDPGEDHHSNELPDSPEKKRD</sequence>
<comment type="caution">
    <text evidence="1">The sequence shown here is derived from an EMBL/GenBank/DDBJ whole genome shotgun (WGS) entry which is preliminary data.</text>
</comment>
<keyword evidence="2" id="KW-1185">Reference proteome</keyword>
<dbReference type="EMBL" id="CM056810">
    <property type="protein sequence ID" value="KAJ8644178.1"/>
    <property type="molecule type" value="Genomic_DNA"/>
</dbReference>
<name>A0ACC2MF81_PERAE</name>
<reference evidence="1 2" key="1">
    <citation type="journal article" date="2022" name="Hortic Res">
        <title>A haplotype resolved chromosomal level avocado genome allows analysis of novel avocado genes.</title>
        <authorList>
            <person name="Nath O."/>
            <person name="Fletcher S.J."/>
            <person name="Hayward A."/>
            <person name="Shaw L.M."/>
            <person name="Masouleh A.K."/>
            <person name="Furtado A."/>
            <person name="Henry R.J."/>
            <person name="Mitter N."/>
        </authorList>
    </citation>
    <scope>NUCLEOTIDE SEQUENCE [LARGE SCALE GENOMIC DNA]</scope>
    <source>
        <strain evidence="2">cv. Hass</strain>
    </source>
</reference>
<dbReference type="Proteomes" id="UP001234297">
    <property type="component" value="Chromosome 2"/>
</dbReference>
<proteinExistence type="predicted"/>
<evidence type="ECO:0000313" key="1">
    <source>
        <dbReference type="EMBL" id="KAJ8644178.1"/>
    </source>
</evidence>
<accession>A0ACC2MF81</accession>
<evidence type="ECO:0000313" key="2">
    <source>
        <dbReference type="Proteomes" id="UP001234297"/>
    </source>
</evidence>